<protein>
    <recommendedName>
        <fullName evidence="5">5-formyltetrahydrofolate cyclo-ligase</fullName>
        <ecNumber evidence="5">6.3.3.2</ecNumber>
    </recommendedName>
</protein>
<dbReference type="GO" id="GO:0009396">
    <property type="term" value="P:folic acid-containing compound biosynthetic process"/>
    <property type="evidence" value="ECO:0007669"/>
    <property type="project" value="TreeGrafter"/>
</dbReference>
<dbReference type="PANTHER" id="PTHR23407">
    <property type="entry name" value="ATPASE INHIBITOR/5-FORMYLTETRAHYDROFOLATE CYCLO-LIGASE"/>
    <property type="match status" value="1"/>
</dbReference>
<dbReference type="GO" id="GO:0030272">
    <property type="term" value="F:5-formyltetrahydrofolate cyclo-ligase activity"/>
    <property type="evidence" value="ECO:0007669"/>
    <property type="project" value="UniProtKB-EC"/>
</dbReference>
<dbReference type="EMBL" id="UGQE01000004">
    <property type="protein sequence ID" value="STZ14386.1"/>
    <property type="molecule type" value="Genomic_DNA"/>
</dbReference>
<dbReference type="InterPro" id="IPR037171">
    <property type="entry name" value="NagB/RpiA_transferase-like"/>
</dbReference>
<keyword evidence="3 4" id="KW-0067">ATP-binding</keyword>
<sequence length="197" mass="22492">MQHADLHRQTRRQIRKHIQKQRRQLTTHARQYSAFLVSLQLRKLLPLLPKHAKIGIYLDSFGELPTAPLVQFCLRHGFTPFLPITTAHKPLRFAPMRFAHGKTPLRTHALGMKEPTTKPIVSADMLDAIICPLVAADTLGNRLGMGGGFYDRTFSSAKTVLKIGYCYDFQVMERLPVTNWDQKLNLLLTPSKVRYFG</sequence>
<evidence type="ECO:0000313" key="7">
    <source>
        <dbReference type="EMBL" id="STZ14386.1"/>
    </source>
</evidence>
<dbReference type="SUPFAM" id="SSF100950">
    <property type="entry name" value="NagB/RpiA/CoA transferase-like"/>
    <property type="match status" value="1"/>
</dbReference>
<evidence type="ECO:0000313" key="9">
    <source>
        <dbReference type="Proteomes" id="UP000255279"/>
    </source>
</evidence>
<comment type="catalytic activity">
    <reaction evidence="5">
        <text>(6S)-5-formyl-5,6,7,8-tetrahydrofolate + ATP = (6R)-5,10-methenyltetrahydrofolate + ADP + phosphate</text>
        <dbReference type="Rhea" id="RHEA:10488"/>
        <dbReference type="ChEBI" id="CHEBI:30616"/>
        <dbReference type="ChEBI" id="CHEBI:43474"/>
        <dbReference type="ChEBI" id="CHEBI:57455"/>
        <dbReference type="ChEBI" id="CHEBI:57457"/>
        <dbReference type="ChEBI" id="CHEBI:456216"/>
        <dbReference type="EC" id="6.3.3.2"/>
    </reaction>
</comment>
<accession>A0A1T0A8A7</accession>
<feature type="binding site" evidence="4">
    <location>
        <position position="63"/>
    </location>
    <ligand>
        <name>substrate</name>
    </ligand>
</feature>
<evidence type="ECO:0000313" key="6">
    <source>
        <dbReference type="EMBL" id="OOR91561.1"/>
    </source>
</evidence>
<keyword evidence="6" id="KW-0436">Ligase</keyword>
<dbReference type="GO" id="GO:0046872">
    <property type="term" value="F:metal ion binding"/>
    <property type="evidence" value="ECO:0007669"/>
    <property type="project" value="UniProtKB-KW"/>
</dbReference>
<organism evidence="6 8">
    <name type="scientific">Moraxella caviae</name>
    <dbReference type="NCBI Taxonomy" id="34060"/>
    <lineage>
        <taxon>Bacteria</taxon>
        <taxon>Pseudomonadati</taxon>
        <taxon>Pseudomonadota</taxon>
        <taxon>Gammaproteobacteria</taxon>
        <taxon>Moraxellales</taxon>
        <taxon>Moraxellaceae</taxon>
        <taxon>Moraxella</taxon>
    </lineage>
</organism>
<reference evidence="7 9" key="2">
    <citation type="submission" date="2018-06" db="EMBL/GenBank/DDBJ databases">
        <authorList>
            <consortium name="Pathogen Informatics"/>
            <person name="Doyle S."/>
        </authorList>
    </citation>
    <scope>NUCLEOTIDE SEQUENCE [LARGE SCALE GENOMIC DNA]</scope>
    <source>
        <strain evidence="7 9">NCTC10293</strain>
    </source>
</reference>
<dbReference type="InterPro" id="IPR024185">
    <property type="entry name" value="FTHF_cligase-like_sf"/>
</dbReference>
<proteinExistence type="inferred from homology"/>
<dbReference type="EC" id="6.3.3.2" evidence="5"/>
<feature type="binding site" evidence="4">
    <location>
        <position position="58"/>
    </location>
    <ligand>
        <name>substrate</name>
    </ligand>
</feature>
<dbReference type="Proteomes" id="UP000255279">
    <property type="component" value="Unassembled WGS sequence"/>
</dbReference>
<keyword evidence="2 4" id="KW-0547">Nucleotide-binding</keyword>
<dbReference type="GO" id="GO:0035999">
    <property type="term" value="P:tetrahydrofolate interconversion"/>
    <property type="evidence" value="ECO:0007669"/>
    <property type="project" value="TreeGrafter"/>
</dbReference>
<evidence type="ECO:0000256" key="1">
    <source>
        <dbReference type="ARBA" id="ARBA00010638"/>
    </source>
</evidence>
<dbReference type="PANTHER" id="PTHR23407:SF1">
    <property type="entry name" value="5-FORMYLTETRAHYDROFOLATE CYCLO-LIGASE"/>
    <property type="match status" value="1"/>
</dbReference>
<feature type="binding site" evidence="4">
    <location>
        <begin position="11"/>
        <end position="15"/>
    </location>
    <ligand>
        <name>ATP</name>
        <dbReference type="ChEBI" id="CHEBI:30616"/>
    </ligand>
</feature>
<dbReference type="Proteomes" id="UP000190435">
    <property type="component" value="Unassembled WGS sequence"/>
</dbReference>
<evidence type="ECO:0000313" key="8">
    <source>
        <dbReference type="Proteomes" id="UP000190435"/>
    </source>
</evidence>
<evidence type="ECO:0000256" key="4">
    <source>
        <dbReference type="PIRSR" id="PIRSR006806-1"/>
    </source>
</evidence>
<evidence type="ECO:0000256" key="5">
    <source>
        <dbReference type="RuleBase" id="RU361279"/>
    </source>
</evidence>
<dbReference type="Gene3D" id="3.40.50.10420">
    <property type="entry name" value="NagB/RpiA/CoA transferase-like"/>
    <property type="match status" value="1"/>
</dbReference>
<dbReference type="Pfam" id="PF01812">
    <property type="entry name" value="5-FTHF_cyc-lig"/>
    <property type="match status" value="1"/>
</dbReference>
<evidence type="ECO:0000256" key="2">
    <source>
        <dbReference type="ARBA" id="ARBA00022741"/>
    </source>
</evidence>
<dbReference type="AlphaFoldDB" id="A0A1T0A8A7"/>
<comment type="similarity">
    <text evidence="1 5">Belongs to the 5-formyltetrahydrofolate cyclo-ligase family.</text>
</comment>
<gene>
    <name evidence="7" type="primary">ygfA</name>
    <name evidence="6" type="ORF">B0181_02945</name>
    <name evidence="7" type="ORF">NCTC10293_01979</name>
</gene>
<keyword evidence="5" id="KW-0460">Magnesium</keyword>
<dbReference type="InterPro" id="IPR002698">
    <property type="entry name" value="FTHF_cligase"/>
</dbReference>
<keyword evidence="8" id="KW-1185">Reference proteome</keyword>
<name>A0A1T0A8A7_9GAMM</name>
<feature type="binding site" evidence="4">
    <location>
        <begin position="142"/>
        <end position="150"/>
    </location>
    <ligand>
        <name>ATP</name>
        <dbReference type="ChEBI" id="CHEBI:30616"/>
    </ligand>
</feature>
<dbReference type="STRING" id="34060.B0181_02945"/>
<reference evidence="6 8" key="1">
    <citation type="submission" date="2017-02" db="EMBL/GenBank/DDBJ databases">
        <title>Draft genome sequence of Moraxella caviae CCUG 355 type strain.</title>
        <authorList>
            <person name="Engstrom-Jakobsson H."/>
            <person name="Salva-Serra F."/>
            <person name="Thorell K."/>
            <person name="Gonzales-Siles L."/>
            <person name="Karlsson R."/>
            <person name="Boulund F."/>
            <person name="Engstrand L."/>
            <person name="Moore E."/>
        </authorList>
    </citation>
    <scope>NUCLEOTIDE SEQUENCE [LARGE SCALE GENOMIC DNA]</scope>
    <source>
        <strain evidence="6 8">CCUG 355</strain>
    </source>
</reference>
<dbReference type="EMBL" id="MUXU01000021">
    <property type="protein sequence ID" value="OOR91561.1"/>
    <property type="molecule type" value="Genomic_DNA"/>
</dbReference>
<dbReference type="GO" id="GO:0005524">
    <property type="term" value="F:ATP binding"/>
    <property type="evidence" value="ECO:0007669"/>
    <property type="project" value="UniProtKB-KW"/>
</dbReference>
<comment type="cofactor">
    <cofactor evidence="5">
        <name>Mg(2+)</name>
        <dbReference type="ChEBI" id="CHEBI:18420"/>
    </cofactor>
</comment>
<keyword evidence="5" id="KW-0479">Metal-binding</keyword>
<dbReference type="PIRSF" id="PIRSF006806">
    <property type="entry name" value="FTHF_cligase"/>
    <property type="match status" value="1"/>
</dbReference>
<evidence type="ECO:0000256" key="3">
    <source>
        <dbReference type="ARBA" id="ARBA00022840"/>
    </source>
</evidence>
<dbReference type="NCBIfam" id="TIGR02727">
    <property type="entry name" value="MTHFS_bact"/>
    <property type="match status" value="1"/>
</dbReference>
<dbReference type="OrthoDB" id="9801938at2"/>